<feature type="chain" id="PRO_5013254483" evidence="2">
    <location>
        <begin position="21"/>
        <end position="144"/>
    </location>
</feature>
<dbReference type="RefSeq" id="XP_021882852.1">
    <property type="nucleotide sequence ID" value="XM_022023678.1"/>
</dbReference>
<protein>
    <submittedName>
        <fullName evidence="3">Uncharacterized protein</fullName>
    </submittedName>
</protein>
<feature type="region of interest" description="Disordered" evidence="1">
    <location>
        <begin position="75"/>
        <end position="99"/>
    </location>
</feature>
<evidence type="ECO:0000313" key="4">
    <source>
        <dbReference type="Proteomes" id="UP000193648"/>
    </source>
</evidence>
<sequence length="144" mass="14587">MKFATASALFVAALASTVYAGECRCDDDDSRVTATGTLTVGPVPTGTEAWSSVWSSTWSDSWSSSWATSWTVTGSAAPSVPTDPNAVPSPPSVSVSTTTVSTTVTVTLPPTPTATQPSGGNILTIPRKALLAIGTGAVILSQLL</sequence>
<dbReference type="EMBL" id="MCFF01000012">
    <property type="protein sequence ID" value="ORZ20943.1"/>
    <property type="molecule type" value="Genomic_DNA"/>
</dbReference>
<evidence type="ECO:0000313" key="3">
    <source>
        <dbReference type="EMBL" id="ORZ20943.1"/>
    </source>
</evidence>
<dbReference type="Proteomes" id="UP000193648">
    <property type="component" value="Unassembled WGS sequence"/>
</dbReference>
<keyword evidence="2" id="KW-0732">Signal</keyword>
<dbReference type="GeneID" id="33565522"/>
<dbReference type="AlphaFoldDB" id="A0A1Y2GW79"/>
<dbReference type="InParanoid" id="A0A1Y2GW79"/>
<organism evidence="3 4">
    <name type="scientific">Lobosporangium transversale</name>
    <dbReference type="NCBI Taxonomy" id="64571"/>
    <lineage>
        <taxon>Eukaryota</taxon>
        <taxon>Fungi</taxon>
        <taxon>Fungi incertae sedis</taxon>
        <taxon>Mucoromycota</taxon>
        <taxon>Mortierellomycotina</taxon>
        <taxon>Mortierellomycetes</taxon>
        <taxon>Mortierellales</taxon>
        <taxon>Mortierellaceae</taxon>
        <taxon>Lobosporangium</taxon>
    </lineage>
</organism>
<gene>
    <name evidence="3" type="ORF">BCR41DRAFT_350686</name>
</gene>
<name>A0A1Y2GW79_9FUNG</name>
<evidence type="ECO:0000256" key="1">
    <source>
        <dbReference type="SAM" id="MobiDB-lite"/>
    </source>
</evidence>
<accession>A0A1Y2GW79</accession>
<comment type="caution">
    <text evidence="3">The sequence shown here is derived from an EMBL/GenBank/DDBJ whole genome shotgun (WGS) entry which is preliminary data.</text>
</comment>
<keyword evidence="4" id="KW-1185">Reference proteome</keyword>
<feature type="signal peptide" evidence="2">
    <location>
        <begin position="1"/>
        <end position="20"/>
    </location>
</feature>
<reference evidence="3 4" key="1">
    <citation type="submission" date="2016-07" db="EMBL/GenBank/DDBJ databases">
        <title>Pervasive Adenine N6-methylation of Active Genes in Fungi.</title>
        <authorList>
            <consortium name="DOE Joint Genome Institute"/>
            <person name="Mondo S.J."/>
            <person name="Dannebaum R.O."/>
            <person name="Kuo R.C."/>
            <person name="Labutti K."/>
            <person name="Haridas S."/>
            <person name="Kuo A."/>
            <person name="Salamov A."/>
            <person name="Ahrendt S.R."/>
            <person name="Lipzen A."/>
            <person name="Sullivan W."/>
            <person name="Andreopoulos W.B."/>
            <person name="Clum A."/>
            <person name="Lindquist E."/>
            <person name="Daum C."/>
            <person name="Ramamoorthy G.K."/>
            <person name="Gryganskyi A."/>
            <person name="Culley D."/>
            <person name="Magnuson J.K."/>
            <person name="James T.Y."/>
            <person name="O'Malley M.A."/>
            <person name="Stajich J.E."/>
            <person name="Spatafora J.W."/>
            <person name="Visel A."/>
            <person name="Grigoriev I.V."/>
        </authorList>
    </citation>
    <scope>NUCLEOTIDE SEQUENCE [LARGE SCALE GENOMIC DNA]</scope>
    <source>
        <strain evidence="3 4">NRRL 3116</strain>
    </source>
</reference>
<evidence type="ECO:0000256" key="2">
    <source>
        <dbReference type="SAM" id="SignalP"/>
    </source>
</evidence>
<proteinExistence type="predicted"/>